<dbReference type="FunFam" id="3.30.360.10:FF:000019">
    <property type="entry name" value="Bifunctional acetylglutamate kinase/N-acetyl-gamma-glutamyl-phosphate reductase"/>
    <property type="match status" value="1"/>
</dbReference>
<dbReference type="AlphaFoldDB" id="A0A9P7ZDK8"/>
<dbReference type="EMBL" id="MU251289">
    <property type="protein sequence ID" value="KAG9249832.1"/>
    <property type="molecule type" value="Genomic_DNA"/>
</dbReference>
<evidence type="ECO:0000256" key="3">
    <source>
        <dbReference type="ARBA" id="ARBA00022605"/>
    </source>
</evidence>
<name>A0A9P7ZDK8_9HYPO</name>
<evidence type="ECO:0000256" key="1">
    <source>
        <dbReference type="ARBA" id="ARBA00004862"/>
    </source>
</evidence>
<dbReference type="InterPro" id="IPR050085">
    <property type="entry name" value="AGPR"/>
</dbReference>
<gene>
    <name evidence="9" type="ORF">F5Z01DRAFT_438186</name>
</gene>
<dbReference type="CDD" id="cd23936">
    <property type="entry name" value="AGPR_C_ARG5_6_like"/>
    <property type="match status" value="1"/>
</dbReference>
<dbReference type="Gene3D" id="3.30.360.10">
    <property type="entry name" value="Dihydrodipicolinate Reductase, domain 2"/>
    <property type="match status" value="1"/>
</dbReference>
<evidence type="ECO:0000256" key="4">
    <source>
        <dbReference type="ARBA" id="ARBA00022857"/>
    </source>
</evidence>
<dbReference type="Gene3D" id="3.40.50.720">
    <property type="entry name" value="NAD(P)-binding Rossmann-like Domain"/>
    <property type="match status" value="1"/>
</dbReference>
<dbReference type="InterPro" id="IPR000706">
    <property type="entry name" value="AGPR_type-1"/>
</dbReference>
<evidence type="ECO:0000313" key="9">
    <source>
        <dbReference type="EMBL" id="KAG9249832.1"/>
    </source>
</evidence>
<reference evidence="9" key="1">
    <citation type="journal article" date="2021" name="IMA Fungus">
        <title>Genomic characterization of three marine fungi, including Emericellopsis atlantica sp. nov. with signatures of a generalist lifestyle and marine biomass degradation.</title>
        <authorList>
            <person name="Hagestad O.C."/>
            <person name="Hou L."/>
            <person name="Andersen J.H."/>
            <person name="Hansen E.H."/>
            <person name="Altermark B."/>
            <person name="Li C."/>
            <person name="Kuhnert E."/>
            <person name="Cox R.J."/>
            <person name="Crous P.W."/>
            <person name="Spatafora J.W."/>
            <person name="Lail K."/>
            <person name="Amirebrahimi M."/>
            <person name="Lipzen A."/>
            <person name="Pangilinan J."/>
            <person name="Andreopoulos W."/>
            <person name="Hayes R.D."/>
            <person name="Ng V."/>
            <person name="Grigoriev I.V."/>
            <person name="Jackson S.A."/>
            <person name="Sutton T.D.S."/>
            <person name="Dobson A.D.W."/>
            <person name="Rama T."/>
        </authorList>
    </citation>
    <scope>NUCLEOTIDE SEQUENCE</scope>
    <source>
        <strain evidence="9">TS7</strain>
    </source>
</reference>
<dbReference type="InterPro" id="IPR036291">
    <property type="entry name" value="NAD(P)-bd_dom_sf"/>
</dbReference>
<dbReference type="GO" id="GO:0051287">
    <property type="term" value="F:NAD binding"/>
    <property type="evidence" value="ECO:0007669"/>
    <property type="project" value="InterPro"/>
</dbReference>
<keyword evidence="3" id="KW-0028">Amino-acid biosynthesis</keyword>
<dbReference type="Pfam" id="PF22698">
    <property type="entry name" value="Semialdhyde_dhC_1"/>
    <property type="match status" value="1"/>
</dbReference>
<keyword evidence="5" id="KW-0560">Oxidoreductase</keyword>
<dbReference type="GO" id="GO:0006526">
    <property type="term" value="P:L-arginine biosynthetic process"/>
    <property type="evidence" value="ECO:0007669"/>
    <property type="project" value="UniProtKB-KW"/>
</dbReference>
<dbReference type="InterPro" id="IPR058924">
    <property type="entry name" value="AGPR_dimerisation_dom"/>
</dbReference>
<evidence type="ECO:0000256" key="7">
    <source>
        <dbReference type="SAM" id="MobiDB-lite"/>
    </source>
</evidence>
<keyword evidence="10" id="KW-1185">Reference proteome</keyword>
<dbReference type="PROSITE" id="PS01224">
    <property type="entry name" value="ARGC"/>
    <property type="match status" value="1"/>
</dbReference>
<evidence type="ECO:0000256" key="2">
    <source>
        <dbReference type="ARBA" id="ARBA00022571"/>
    </source>
</evidence>
<dbReference type="GO" id="GO:0003942">
    <property type="term" value="F:N-acetyl-gamma-glutamyl-phosphate reductase activity"/>
    <property type="evidence" value="ECO:0007669"/>
    <property type="project" value="InterPro"/>
</dbReference>
<feature type="region of interest" description="Disordered" evidence="7">
    <location>
        <begin position="55"/>
        <end position="79"/>
    </location>
</feature>
<keyword evidence="4" id="KW-0521">NADP</keyword>
<dbReference type="InterPro" id="IPR000534">
    <property type="entry name" value="Semialdehyde_DH_NAD-bd"/>
</dbReference>
<keyword evidence="2" id="KW-0055">Arginine biosynthesis</keyword>
<dbReference type="PANTHER" id="PTHR32338">
    <property type="entry name" value="N-ACETYL-GAMMA-GLUTAMYL-PHOSPHATE REDUCTASE, CHLOROPLASTIC-RELATED-RELATED"/>
    <property type="match status" value="1"/>
</dbReference>
<proteinExistence type="inferred from homology"/>
<evidence type="ECO:0000256" key="5">
    <source>
        <dbReference type="ARBA" id="ARBA00023002"/>
    </source>
</evidence>
<evidence type="ECO:0000256" key="6">
    <source>
        <dbReference type="PROSITE-ProRule" id="PRU10010"/>
    </source>
</evidence>
<evidence type="ECO:0000313" key="10">
    <source>
        <dbReference type="Proteomes" id="UP000887229"/>
    </source>
</evidence>
<feature type="domain" description="Semialdehyde dehydrogenase NAD-binding" evidence="8">
    <location>
        <begin position="85"/>
        <end position="211"/>
    </location>
</feature>
<dbReference type="OrthoDB" id="438291at2759"/>
<dbReference type="Proteomes" id="UP000887229">
    <property type="component" value="Unassembled WGS sequence"/>
</dbReference>
<dbReference type="RefSeq" id="XP_046113756.1">
    <property type="nucleotide sequence ID" value="XM_046259748.1"/>
</dbReference>
<protein>
    <submittedName>
        <fullName evidence="9">Arg-6</fullName>
    </submittedName>
</protein>
<dbReference type="GO" id="GO:0070401">
    <property type="term" value="F:NADP+ binding"/>
    <property type="evidence" value="ECO:0007669"/>
    <property type="project" value="InterPro"/>
</dbReference>
<dbReference type="GeneID" id="70290651"/>
<comment type="pathway">
    <text evidence="1">Amino-acid biosynthesis; L-arginine biosynthesis; N(2)-acetyl-L-ornithine from L-glutamate: step 3/4.</text>
</comment>
<organism evidence="9 10">
    <name type="scientific">Emericellopsis atlantica</name>
    <dbReference type="NCBI Taxonomy" id="2614577"/>
    <lineage>
        <taxon>Eukaryota</taxon>
        <taxon>Fungi</taxon>
        <taxon>Dikarya</taxon>
        <taxon>Ascomycota</taxon>
        <taxon>Pezizomycotina</taxon>
        <taxon>Sordariomycetes</taxon>
        <taxon>Hypocreomycetidae</taxon>
        <taxon>Hypocreales</taxon>
        <taxon>Bionectriaceae</taxon>
        <taxon>Emericellopsis</taxon>
    </lineage>
</organism>
<feature type="active site" evidence="6">
    <location>
        <position position="220"/>
    </location>
</feature>
<accession>A0A9P7ZDK8</accession>
<dbReference type="CDD" id="cd24149">
    <property type="entry name" value="AGPR_N_ARG5_6_like"/>
    <property type="match status" value="1"/>
</dbReference>
<dbReference type="SUPFAM" id="SSF51735">
    <property type="entry name" value="NAD(P)-binding Rossmann-fold domains"/>
    <property type="match status" value="1"/>
</dbReference>
<dbReference type="Pfam" id="PF01118">
    <property type="entry name" value="Semialdhyde_dh"/>
    <property type="match status" value="1"/>
</dbReference>
<dbReference type="NCBIfam" id="TIGR01850">
    <property type="entry name" value="argC"/>
    <property type="match status" value="1"/>
</dbReference>
<dbReference type="SMART" id="SM00859">
    <property type="entry name" value="Semialdhyde_dh"/>
    <property type="match status" value="1"/>
</dbReference>
<dbReference type="InterPro" id="IPR023013">
    <property type="entry name" value="AGPR_AS"/>
</dbReference>
<sequence>MFSTTSGAVRAGARRVARYPAFIGIAAPSSNQCLFISTSTTKAASFRPATLGSQRVGQQRHGYATTTNPNPPLGKKNASNDVPSRIGLIGARGYTGQALIDLLNDHPFMDLRYVSSRELAGQKLDSYTKRDITYANLGVEEVAQLDKDGQVDCWVMALPNGVCKPYIEALNQVRAETGKKSLIVDLSADYRFDETWTYGLPELTKRSAIAQSKNISNPGCFATGAQLALAPLRGHCLDAHVFGVSGYSGAGTKPSPKNDLDNLRGGIIPYSLTGHIHEKEISHHLDIKTAFLPHVAEWFRGIHLTVSIDLNQQMTSRDIRQIYQDRYAGEKLVKVSGEAPLVRKISGQHGCELGAFSVDSTGKRVVICATIDNLNKGASTQCLQNMNLALGYDEFQGIPTV</sequence>
<dbReference type="PANTHER" id="PTHR32338:SF10">
    <property type="entry name" value="N-ACETYL-GAMMA-GLUTAMYL-PHOSPHATE REDUCTASE, CHLOROPLASTIC-RELATED"/>
    <property type="match status" value="1"/>
</dbReference>
<dbReference type="SUPFAM" id="SSF55347">
    <property type="entry name" value="Glyceraldehyde-3-phosphate dehydrogenase-like, C-terminal domain"/>
    <property type="match status" value="1"/>
</dbReference>
<dbReference type="HAMAP" id="MF_00150">
    <property type="entry name" value="ArgC_type1"/>
    <property type="match status" value="1"/>
</dbReference>
<evidence type="ECO:0000259" key="8">
    <source>
        <dbReference type="SMART" id="SM00859"/>
    </source>
</evidence>
<comment type="caution">
    <text evidence="9">The sequence shown here is derived from an EMBL/GenBank/DDBJ whole genome shotgun (WGS) entry which is preliminary data.</text>
</comment>